<evidence type="ECO:0000313" key="4">
    <source>
        <dbReference type="WBParaSite" id="HPLM_0001126201-mRNA-1"/>
    </source>
</evidence>
<dbReference type="WBParaSite" id="HPLM_0001126201-mRNA-1">
    <property type="protein sequence ID" value="HPLM_0001126201-mRNA-1"/>
    <property type="gene ID" value="HPLM_0001126201"/>
</dbReference>
<evidence type="ECO:0000256" key="1">
    <source>
        <dbReference type="SAM" id="Phobius"/>
    </source>
</evidence>
<keyword evidence="1" id="KW-0472">Membrane</keyword>
<evidence type="ECO:0000313" key="3">
    <source>
        <dbReference type="Proteomes" id="UP000268014"/>
    </source>
</evidence>
<accession>A0A0N4WJQ6</accession>
<organism evidence="4">
    <name type="scientific">Haemonchus placei</name>
    <name type="common">Barber's pole worm</name>
    <dbReference type="NCBI Taxonomy" id="6290"/>
    <lineage>
        <taxon>Eukaryota</taxon>
        <taxon>Metazoa</taxon>
        <taxon>Ecdysozoa</taxon>
        <taxon>Nematoda</taxon>
        <taxon>Chromadorea</taxon>
        <taxon>Rhabditida</taxon>
        <taxon>Rhabditina</taxon>
        <taxon>Rhabditomorpha</taxon>
        <taxon>Strongyloidea</taxon>
        <taxon>Trichostrongylidae</taxon>
        <taxon>Haemonchus</taxon>
    </lineage>
</organism>
<dbReference type="AlphaFoldDB" id="A0A0N4WJQ6"/>
<dbReference type="Proteomes" id="UP000268014">
    <property type="component" value="Unassembled WGS sequence"/>
</dbReference>
<name>A0A0N4WJQ6_HAEPC</name>
<reference evidence="4" key="1">
    <citation type="submission" date="2016-04" db="UniProtKB">
        <authorList>
            <consortium name="WormBaseParasite"/>
        </authorList>
    </citation>
    <scope>IDENTIFICATION</scope>
</reference>
<keyword evidence="1" id="KW-0812">Transmembrane</keyword>
<evidence type="ECO:0000313" key="2">
    <source>
        <dbReference type="EMBL" id="VDO42379.1"/>
    </source>
</evidence>
<keyword evidence="3" id="KW-1185">Reference proteome</keyword>
<keyword evidence="1" id="KW-1133">Transmembrane helix</keyword>
<dbReference type="OrthoDB" id="5870974at2759"/>
<sequence length="183" mass="21020">MLIWLLIPLVRVSTRPILRLPNVVNSTADSIDTYVNETLIEAITAVDRIATNTSNLIDPSIFISLRQNDWRDNHQEKMIIWSLESPHHPDFGKNYPKGRSHRMNASSQVMSFLILGSVIGFILYTYLAHVITTRKLNRELKAAQLRELVHRSAMIMAGSAQHNQLNISERRRSLIEMFKGFKL</sequence>
<feature type="transmembrane region" description="Helical" evidence="1">
    <location>
        <begin position="109"/>
        <end position="131"/>
    </location>
</feature>
<reference evidence="2 3" key="2">
    <citation type="submission" date="2018-11" db="EMBL/GenBank/DDBJ databases">
        <authorList>
            <consortium name="Pathogen Informatics"/>
        </authorList>
    </citation>
    <scope>NUCLEOTIDE SEQUENCE [LARGE SCALE GENOMIC DNA]</scope>
    <source>
        <strain evidence="2 3">MHpl1</strain>
    </source>
</reference>
<dbReference type="EMBL" id="UZAF01017510">
    <property type="protein sequence ID" value="VDO42379.1"/>
    <property type="molecule type" value="Genomic_DNA"/>
</dbReference>
<proteinExistence type="predicted"/>
<dbReference type="OMA" id="HEGRMII"/>
<protein>
    <submittedName>
        <fullName evidence="4">Sensor histidine kinase</fullName>
    </submittedName>
</protein>
<gene>
    <name evidence="2" type="ORF">HPLM_LOCUS11254</name>
</gene>